<dbReference type="AlphaFoldDB" id="A0A8J5LEP6"/>
<comment type="caution">
    <text evidence="2">The sequence shown here is derived from an EMBL/GenBank/DDBJ whole genome shotgun (WGS) entry which is preliminary data.</text>
</comment>
<reference evidence="2 3" key="1">
    <citation type="submission" date="2020-08" db="EMBL/GenBank/DDBJ databases">
        <title>Plant Genome Project.</title>
        <authorList>
            <person name="Zhang R.-G."/>
        </authorList>
    </citation>
    <scope>NUCLEOTIDE SEQUENCE [LARGE SCALE GENOMIC DNA]</scope>
    <source>
        <tissue evidence="2">Rhizome</tissue>
    </source>
</reference>
<protein>
    <submittedName>
        <fullName evidence="2">Uncharacterized protein</fullName>
    </submittedName>
</protein>
<feature type="compositionally biased region" description="Basic and acidic residues" evidence="1">
    <location>
        <begin position="35"/>
        <end position="47"/>
    </location>
</feature>
<feature type="region of interest" description="Disordered" evidence="1">
    <location>
        <begin position="1"/>
        <end position="86"/>
    </location>
</feature>
<feature type="region of interest" description="Disordered" evidence="1">
    <location>
        <begin position="151"/>
        <end position="170"/>
    </location>
</feature>
<sequence>MKRGDTTPRPRRGPGRPRKPHIEFVEAEPVEYEEDSVRDPTELEIDSRAQTPQIPTRDPGGVAAGDEEGERTESLIRSSATRMRSRAQEMQEEIGGRCRSLMARIGRHHNRRRGPCDFGYDSVSYALNFDEGMEEDEEDAPVGGRCRYRNFASRLPDSPPPPAAAVVVAS</sequence>
<organism evidence="2 3">
    <name type="scientific">Zingiber officinale</name>
    <name type="common">Ginger</name>
    <name type="synonym">Amomum zingiber</name>
    <dbReference type="NCBI Taxonomy" id="94328"/>
    <lineage>
        <taxon>Eukaryota</taxon>
        <taxon>Viridiplantae</taxon>
        <taxon>Streptophyta</taxon>
        <taxon>Embryophyta</taxon>
        <taxon>Tracheophyta</taxon>
        <taxon>Spermatophyta</taxon>
        <taxon>Magnoliopsida</taxon>
        <taxon>Liliopsida</taxon>
        <taxon>Zingiberales</taxon>
        <taxon>Zingiberaceae</taxon>
        <taxon>Zingiber</taxon>
    </lineage>
</organism>
<feature type="compositionally biased region" description="Acidic residues" evidence="1">
    <location>
        <begin position="25"/>
        <end position="34"/>
    </location>
</feature>
<dbReference type="EMBL" id="JACMSC010000007">
    <property type="protein sequence ID" value="KAG6515164.1"/>
    <property type="molecule type" value="Genomic_DNA"/>
</dbReference>
<evidence type="ECO:0000256" key="1">
    <source>
        <dbReference type="SAM" id="MobiDB-lite"/>
    </source>
</evidence>
<proteinExistence type="predicted"/>
<feature type="compositionally biased region" description="Basic residues" evidence="1">
    <location>
        <begin position="9"/>
        <end position="19"/>
    </location>
</feature>
<evidence type="ECO:0000313" key="2">
    <source>
        <dbReference type="EMBL" id="KAG6515164.1"/>
    </source>
</evidence>
<accession>A0A8J5LEP6</accession>
<evidence type="ECO:0000313" key="3">
    <source>
        <dbReference type="Proteomes" id="UP000734854"/>
    </source>
</evidence>
<dbReference type="Proteomes" id="UP000734854">
    <property type="component" value="Unassembled WGS sequence"/>
</dbReference>
<keyword evidence="3" id="KW-1185">Reference proteome</keyword>
<name>A0A8J5LEP6_ZINOF</name>
<dbReference type="PANTHER" id="PTHR33168">
    <property type="entry name" value="STRESS INDUCED PROTEIN-RELATED"/>
    <property type="match status" value="1"/>
</dbReference>
<gene>
    <name evidence="2" type="ORF">ZIOFF_025549</name>
</gene>